<dbReference type="SUPFAM" id="SSF52540">
    <property type="entry name" value="P-loop containing nucleoside triphosphate hydrolases"/>
    <property type="match status" value="1"/>
</dbReference>
<evidence type="ECO:0000256" key="6">
    <source>
        <dbReference type="ARBA" id="ARBA00023163"/>
    </source>
</evidence>
<dbReference type="PRINTS" id="PR01590">
    <property type="entry name" value="HTHFIS"/>
</dbReference>
<dbReference type="Proteomes" id="UP001317705">
    <property type="component" value="Chromosome"/>
</dbReference>
<dbReference type="SMART" id="SM00448">
    <property type="entry name" value="REC"/>
    <property type="match status" value="1"/>
</dbReference>
<keyword evidence="3" id="KW-0067">ATP-binding</keyword>
<keyword evidence="11" id="KW-1185">Reference proteome</keyword>
<dbReference type="InterPro" id="IPR025943">
    <property type="entry name" value="Sigma_54_int_dom_ATP-bd_2"/>
</dbReference>
<accession>A0ABN6VXX7</accession>
<dbReference type="PROSITE" id="PS00676">
    <property type="entry name" value="SIGMA54_INTERACT_2"/>
    <property type="match status" value="1"/>
</dbReference>
<organism evidence="10 11">
    <name type="scientific">Geotalea uraniireducens</name>
    <dbReference type="NCBI Taxonomy" id="351604"/>
    <lineage>
        <taxon>Bacteria</taxon>
        <taxon>Pseudomonadati</taxon>
        <taxon>Thermodesulfobacteriota</taxon>
        <taxon>Desulfuromonadia</taxon>
        <taxon>Geobacterales</taxon>
        <taxon>Geobacteraceae</taxon>
        <taxon>Geotalea</taxon>
    </lineage>
</organism>
<dbReference type="PANTHER" id="PTHR32071">
    <property type="entry name" value="TRANSCRIPTIONAL REGULATORY PROTEIN"/>
    <property type="match status" value="1"/>
</dbReference>
<dbReference type="CDD" id="cd17550">
    <property type="entry name" value="REC_NtrX-like"/>
    <property type="match status" value="1"/>
</dbReference>
<feature type="domain" description="Sigma-54 factor interaction" evidence="8">
    <location>
        <begin position="140"/>
        <end position="369"/>
    </location>
</feature>
<dbReference type="SUPFAM" id="SSF46689">
    <property type="entry name" value="Homeodomain-like"/>
    <property type="match status" value="1"/>
</dbReference>
<keyword evidence="4" id="KW-0805">Transcription regulation</keyword>
<reference evidence="10 11" key="1">
    <citation type="submission" date="2022-12" db="EMBL/GenBank/DDBJ databases">
        <title>Polyphasic characterization of Geotalea uranireducens NIT-SL11 newly isolated from a complex of sewage sludge and microbially reduced graphene oxide.</title>
        <authorList>
            <person name="Xie L."/>
            <person name="Yoshida N."/>
            <person name="Meng L."/>
        </authorList>
    </citation>
    <scope>NUCLEOTIDE SEQUENCE [LARGE SCALE GENOMIC DNA]</scope>
    <source>
        <strain evidence="10 11">NIT-SL11</strain>
    </source>
</reference>
<evidence type="ECO:0000259" key="8">
    <source>
        <dbReference type="PROSITE" id="PS50045"/>
    </source>
</evidence>
<keyword evidence="5" id="KW-0238">DNA-binding</keyword>
<keyword evidence="6" id="KW-0804">Transcription</keyword>
<dbReference type="Gene3D" id="1.10.10.60">
    <property type="entry name" value="Homeodomain-like"/>
    <property type="match status" value="1"/>
</dbReference>
<dbReference type="SMART" id="SM00382">
    <property type="entry name" value="AAA"/>
    <property type="match status" value="1"/>
</dbReference>
<dbReference type="RefSeq" id="WP_282000118.1">
    <property type="nucleotide sequence ID" value="NZ_AP027151.1"/>
</dbReference>
<protein>
    <submittedName>
        <fullName evidence="10">Sigma-54-dependent Fis family transcriptional regulator</fullName>
    </submittedName>
</protein>
<dbReference type="SUPFAM" id="SSF52172">
    <property type="entry name" value="CheY-like"/>
    <property type="match status" value="1"/>
</dbReference>
<keyword evidence="1 7" id="KW-0597">Phosphoprotein</keyword>
<evidence type="ECO:0000256" key="2">
    <source>
        <dbReference type="ARBA" id="ARBA00022741"/>
    </source>
</evidence>
<evidence type="ECO:0000256" key="1">
    <source>
        <dbReference type="ARBA" id="ARBA00022553"/>
    </source>
</evidence>
<feature type="domain" description="Response regulatory" evidence="9">
    <location>
        <begin position="4"/>
        <end position="118"/>
    </location>
</feature>
<dbReference type="InterPro" id="IPR011006">
    <property type="entry name" value="CheY-like_superfamily"/>
</dbReference>
<evidence type="ECO:0000313" key="10">
    <source>
        <dbReference type="EMBL" id="BDV44006.1"/>
    </source>
</evidence>
<dbReference type="InterPro" id="IPR001789">
    <property type="entry name" value="Sig_transdc_resp-reg_receiver"/>
</dbReference>
<gene>
    <name evidence="10" type="ORF">GURASL_29290</name>
</gene>
<dbReference type="Pfam" id="PF02954">
    <property type="entry name" value="HTH_8"/>
    <property type="match status" value="1"/>
</dbReference>
<evidence type="ECO:0000256" key="7">
    <source>
        <dbReference type="PROSITE-ProRule" id="PRU00169"/>
    </source>
</evidence>
<feature type="modified residue" description="4-aspartylphosphate" evidence="7">
    <location>
        <position position="53"/>
    </location>
</feature>
<dbReference type="Gene3D" id="1.10.8.60">
    <property type="match status" value="1"/>
</dbReference>
<evidence type="ECO:0000256" key="5">
    <source>
        <dbReference type="ARBA" id="ARBA00023125"/>
    </source>
</evidence>
<evidence type="ECO:0000256" key="3">
    <source>
        <dbReference type="ARBA" id="ARBA00022840"/>
    </source>
</evidence>
<dbReference type="Pfam" id="PF00072">
    <property type="entry name" value="Response_reg"/>
    <property type="match status" value="1"/>
</dbReference>
<dbReference type="PROSITE" id="PS00688">
    <property type="entry name" value="SIGMA54_INTERACT_3"/>
    <property type="match status" value="1"/>
</dbReference>
<dbReference type="InterPro" id="IPR027417">
    <property type="entry name" value="P-loop_NTPase"/>
</dbReference>
<dbReference type="InterPro" id="IPR002078">
    <property type="entry name" value="Sigma_54_int"/>
</dbReference>
<dbReference type="Gene3D" id="3.40.50.2300">
    <property type="match status" value="1"/>
</dbReference>
<dbReference type="Pfam" id="PF00158">
    <property type="entry name" value="Sigma54_activat"/>
    <property type="match status" value="1"/>
</dbReference>
<dbReference type="InterPro" id="IPR058031">
    <property type="entry name" value="AAA_lid_NorR"/>
</dbReference>
<dbReference type="PANTHER" id="PTHR32071:SF17">
    <property type="entry name" value="TRANSCRIPTIONAL REGULATOR (NTRC FAMILY)"/>
    <property type="match status" value="1"/>
</dbReference>
<dbReference type="CDD" id="cd00009">
    <property type="entry name" value="AAA"/>
    <property type="match status" value="1"/>
</dbReference>
<dbReference type="Pfam" id="PF25601">
    <property type="entry name" value="AAA_lid_14"/>
    <property type="match status" value="1"/>
</dbReference>
<dbReference type="EMBL" id="AP027151">
    <property type="protein sequence ID" value="BDV44006.1"/>
    <property type="molecule type" value="Genomic_DNA"/>
</dbReference>
<evidence type="ECO:0000313" key="11">
    <source>
        <dbReference type="Proteomes" id="UP001317705"/>
    </source>
</evidence>
<sequence>MNETILVVDDEESIRTALAGILEDEGYRTVFARDGVDALESLQKELPDLVLLDIWMPRLDGLETLQRLKEQHPGLTVVMMSGHGTIETAVRSTKIGAYDFIEKPLSLEKVLVTVRNGLDVGRLRAENDSLRTLSFKGHEMIGTTAVMRRLQEQIARVAPSNASVLISGENGTGKELVARAIHHQGLRREGPFIEINCAAIPEELIESELFGHEKGAFTGAIAQKKGKFDLADGGTIFLDEIGDMSLKTQAKVLRIIQERKFERVGGTRTVEVDVRIIAATNKILEEEIKNGTFREDLFYRLNVVPFQVPPLRERKEDIPPLVEHFLQIFAKREGQERKTMLPEAVELLKGYDWPGNVRELRNIVERLVIMTPGKVITPAQIPESIVGGPAHRDEAPFRLGGPESNSLREAREEFEKEFIMQKLEEFNWNISRTAEAIELERSNLYRKMKSYGIDVKK</sequence>
<dbReference type="InterPro" id="IPR003593">
    <property type="entry name" value="AAA+_ATPase"/>
</dbReference>
<evidence type="ECO:0000259" key="9">
    <source>
        <dbReference type="PROSITE" id="PS50110"/>
    </source>
</evidence>
<name>A0ABN6VXX7_9BACT</name>
<evidence type="ECO:0000256" key="4">
    <source>
        <dbReference type="ARBA" id="ARBA00023015"/>
    </source>
</evidence>
<dbReference type="InterPro" id="IPR009057">
    <property type="entry name" value="Homeodomain-like_sf"/>
</dbReference>
<keyword evidence="2" id="KW-0547">Nucleotide-binding</keyword>
<dbReference type="InterPro" id="IPR025944">
    <property type="entry name" value="Sigma_54_int_dom_CS"/>
</dbReference>
<proteinExistence type="predicted"/>
<dbReference type="PROSITE" id="PS50045">
    <property type="entry name" value="SIGMA54_INTERACT_4"/>
    <property type="match status" value="1"/>
</dbReference>
<dbReference type="PROSITE" id="PS50110">
    <property type="entry name" value="RESPONSE_REGULATORY"/>
    <property type="match status" value="1"/>
</dbReference>
<dbReference type="Gene3D" id="3.40.50.300">
    <property type="entry name" value="P-loop containing nucleotide triphosphate hydrolases"/>
    <property type="match status" value="1"/>
</dbReference>
<dbReference type="InterPro" id="IPR002197">
    <property type="entry name" value="HTH_Fis"/>
</dbReference>